<dbReference type="Proteomes" id="UP000095472">
    <property type="component" value="Chromosome"/>
</dbReference>
<reference evidence="1 2" key="1">
    <citation type="journal article" date="2016" name="Genome Announc.">
        <title>Draft Genome Sequence of the Thermotolerant Cyanobacterium Desertifilum sp. IPPAS B-1220.</title>
        <authorList>
            <person name="Mironov K.S."/>
            <person name="Sinetova M.A."/>
            <person name="Bolatkhan K."/>
            <person name="Zayadan B.K."/>
            <person name="Ustinova V.V."/>
            <person name="Kupriyanova E.V."/>
            <person name="Skrypnik A.N."/>
            <person name="Gogoleva N.E."/>
            <person name="Gogolev Y.V."/>
            <person name="Los D.A."/>
        </authorList>
    </citation>
    <scope>NUCLEOTIDE SEQUENCE [LARGE SCALE GENOMIC DNA]</scope>
    <source>
        <strain evidence="1 2">IPPAS B-1220</strain>
    </source>
</reference>
<keyword evidence="1" id="KW-0560">Oxidoreductase</keyword>
<name>A0ACD5GV77_9CYAN</name>
<dbReference type="EMBL" id="CP182909">
    <property type="protein sequence ID" value="XPM64521.1"/>
    <property type="molecule type" value="Genomic_DNA"/>
</dbReference>
<accession>A0ACD5GV77</accession>
<organism evidence="1 2">
    <name type="scientific">Desertifilum tharense IPPAS B-1220</name>
    <dbReference type="NCBI Taxonomy" id="1781255"/>
    <lineage>
        <taxon>Bacteria</taxon>
        <taxon>Bacillati</taxon>
        <taxon>Cyanobacteriota</taxon>
        <taxon>Cyanophyceae</taxon>
        <taxon>Desertifilales</taxon>
        <taxon>Desertifilaceae</taxon>
        <taxon>Desertifilum</taxon>
    </lineage>
</organism>
<proteinExistence type="predicted"/>
<protein>
    <submittedName>
        <fullName evidence="1">FAD-binding oxidoreductase</fullName>
        <ecNumber evidence="1">1.-.-.-</ecNumber>
    </submittedName>
</protein>
<sequence length="86" mass="9190">MGGFAQGVDLVLSTRRLNRLIDHAIGDLTVTVEAGMSFAELQHRLHEAGQFLAFDPAYPETATLGELSPPPIQEAGDKPTEAFAIA</sequence>
<gene>
    <name evidence="1" type="ORF">BH720_000200</name>
</gene>
<keyword evidence="2" id="KW-1185">Reference proteome</keyword>
<evidence type="ECO:0000313" key="2">
    <source>
        <dbReference type="Proteomes" id="UP000095472"/>
    </source>
</evidence>
<dbReference type="EC" id="1.-.-.-" evidence="1"/>
<evidence type="ECO:0000313" key="1">
    <source>
        <dbReference type="EMBL" id="XPM64521.1"/>
    </source>
</evidence>